<protein>
    <submittedName>
        <fullName evidence="2">Uncharacterized protein LOC105367673</fullName>
    </submittedName>
</protein>
<organism evidence="1 2">
    <name type="scientific">Ceratosolen solmsi marchali</name>
    <dbReference type="NCBI Taxonomy" id="326594"/>
    <lineage>
        <taxon>Eukaryota</taxon>
        <taxon>Metazoa</taxon>
        <taxon>Ecdysozoa</taxon>
        <taxon>Arthropoda</taxon>
        <taxon>Hexapoda</taxon>
        <taxon>Insecta</taxon>
        <taxon>Pterygota</taxon>
        <taxon>Neoptera</taxon>
        <taxon>Endopterygota</taxon>
        <taxon>Hymenoptera</taxon>
        <taxon>Apocrita</taxon>
        <taxon>Proctotrupomorpha</taxon>
        <taxon>Chalcidoidea</taxon>
        <taxon>Agaonidae</taxon>
        <taxon>Agaoninae</taxon>
        <taxon>Ceratosolen</taxon>
    </lineage>
</organism>
<gene>
    <name evidence="2" type="primary">LOC105367673</name>
</gene>
<evidence type="ECO:0000313" key="2">
    <source>
        <dbReference type="RefSeq" id="XP_011504743.1"/>
    </source>
</evidence>
<sequence>MECNNHKECNYRLNKLIGKLKTEISKSDYFLQNYKNYEEELIYHKPNKDEKKKIIKTIKTNSSSCSVLIDQLKVHRKEIKTLLKLSDTLMDKYEKLKIHRKKQIEQVRTVNNEVENLRCRLNNILLPIGGPKKFLSHLKSLPCQNEKNNQLEKAFRNIILQISTLQNNCDAQNKRNEDKALFSFVIKYIKKAFDFLAKMESKEINFIDYVLCETKNEDD</sequence>
<dbReference type="RefSeq" id="XP_011504743.1">
    <property type="nucleotide sequence ID" value="XM_011506441.1"/>
</dbReference>
<name>A0AAJ7E1V1_9HYME</name>
<accession>A0AAJ7E1V1</accession>
<dbReference type="KEGG" id="csol:105367673"/>
<proteinExistence type="predicted"/>
<reference evidence="2" key="1">
    <citation type="submission" date="2025-08" db="UniProtKB">
        <authorList>
            <consortium name="RefSeq"/>
        </authorList>
    </citation>
    <scope>IDENTIFICATION</scope>
</reference>
<dbReference type="AlphaFoldDB" id="A0AAJ7E1V1"/>
<keyword evidence="1" id="KW-1185">Reference proteome</keyword>
<evidence type="ECO:0000313" key="1">
    <source>
        <dbReference type="Proteomes" id="UP000695007"/>
    </source>
</evidence>
<dbReference type="Proteomes" id="UP000695007">
    <property type="component" value="Unplaced"/>
</dbReference>
<dbReference type="GeneID" id="105367673"/>